<sequence>MGIFKDLLSRHLLGRPRPTPPPALPAHRHSIGEELPYPCCCAAAAAASGGKKNQQRVLPLTHPEFIRVQRMAGDLIAAACHDANYGRRRLSPTIRRPFRGIKWTVGVVDARYVNGFSTETGSIYVSTGLLGHLRHDAAVAAVLRHEVGHVIARHIGKLKRNWFLSGFLAYFAGELLDAPPGDKATREQGCGIRSLFMRPCYYSQEYEADRLGLLLLAAAGYDPRAGPWVYRKLGEIGELAPDDLRSMHPASAKRVERLSQGMVMDEATELFSEATRHGNS</sequence>
<organism evidence="8 9">
    <name type="scientific">Urochloa decumbens</name>
    <dbReference type="NCBI Taxonomy" id="240449"/>
    <lineage>
        <taxon>Eukaryota</taxon>
        <taxon>Viridiplantae</taxon>
        <taxon>Streptophyta</taxon>
        <taxon>Embryophyta</taxon>
        <taxon>Tracheophyta</taxon>
        <taxon>Spermatophyta</taxon>
        <taxon>Magnoliopsida</taxon>
        <taxon>Liliopsida</taxon>
        <taxon>Poales</taxon>
        <taxon>Poaceae</taxon>
        <taxon>PACMAD clade</taxon>
        <taxon>Panicoideae</taxon>
        <taxon>Panicodae</taxon>
        <taxon>Paniceae</taxon>
        <taxon>Melinidinae</taxon>
        <taxon>Urochloa</taxon>
    </lineage>
</organism>
<evidence type="ECO:0000259" key="7">
    <source>
        <dbReference type="Pfam" id="PF01435"/>
    </source>
</evidence>
<dbReference type="InterPro" id="IPR051156">
    <property type="entry name" value="Mito/Outer_Membr_Metalloprot"/>
</dbReference>
<dbReference type="AlphaFoldDB" id="A0ABC9BRC2"/>
<keyword evidence="5 6" id="KW-0482">Metalloprotease</keyword>
<dbReference type="GO" id="GO:0008237">
    <property type="term" value="F:metallopeptidase activity"/>
    <property type="evidence" value="ECO:0007669"/>
    <property type="project" value="UniProtKB-KW"/>
</dbReference>
<evidence type="ECO:0000256" key="4">
    <source>
        <dbReference type="ARBA" id="ARBA00022833"/>
    </source>
</evidence>
<evidence type="ECO:0000256" key="3">
    <source>
        <dbReference type="ARBA" id="ARBA00022801"/>
    </source>
</evidence>
<keyword evidence="3 6" id="KW-0378">Hydrolase</keyword>
<evidence type="ECO:0000313" key="8">
    <source>
        <dbReference type="EMBL" id="CAL5006288.1"/>
    </source>
</evidence>
<accession>A0ABC9BRC2</accession>
<keyword evidence="4 6" id="KW-0862">Zinc</keyword>
<keyword evidence="1 6" id="KW-0645">Protease</keyword>
<reference evidence="9" key="1">
    <citation type="submission" date="2024-06" db="EMBL/GenBank/DDBJ databases">
        <authorList>
            <person name="Ryan C."/>
        </authorList>
    </citation>
    <scope>NUCLEOTIDE SEQUENCE [LARGE SCALE GENOMIC DNA]</scope>
</reference>
<evidence type="ECO:0000256" key="6">
    <source>
        <dbReference type="RuleBase" id="RU003983"/>
    </source>
</evidence>
<dbReference type="EMBL" id="OZ075137">
    <property type="protein sequence ID" value="CAL5006288.1"/>
    <property type="molecule type" value="Genomic_DNA"/>
</dbReference>
<evidence type="ECO:0000256" key="5">
    <source>
        <dbReference type="ARBA" id="ARBA00023049"/>
    </source>
</evidence>
<dbReference type="PANTHER" id="PTHR22726:SF1">
    <property type="entry name" value="METALLOENDOPEPTIDASE OMA1, MITOCHONDRIAL"/>
    <property type="match status" value="1"/>
</dbReference>
<comment type="similarity">
    <text evidence="6">Belongs to the peptidase M48 family.</text>
</comment>
<dbReference type="InterPro" id="IPR001915">
    <property type="entry name" value="Peptidase_M48"/>
</dbReference>
<dbReference type="GO" id="GO:0046872">
    <property type="term" value="F:metal ion binding"/>
    <property type="evidence" value="ECO:0007669"/>
    <property type="project" value="UniProtKB-KW"/>
</dbReference>
<proteinExistence type="inferred from homology"/>
<protein>
    <recommendedName>
        <fullName evidence="7">Peptidase M48 domain-containing protein</fullName>
    </recommendedName>
</protein>
<feature type="domain" description="Peptidase M48" evidence="7">
    <location>
        <begin position="93"/>
        <end position="259"/>
    </location>
</feature>
<gene>
    <name evidence="8" type="ORF">URODEC1_LOCUS67963</name>
</gene>
<comment type="cofactor">
    <cofactor evidence="6">
        <name>Zn(2+)</name>
        <dbReference type="ChEBI" id="CHEBI:29105"/>
    </cofactor>
    <text evidence="6">Binds 1 zinc ion per subunit.</text>
</comment>
<dbReference type="PANTHER" id="PTHR22726">
    <property type="entry name" value="METALLOENDOPEPTIDASE OMA1"/>
    <property type="match status" value="1"/>
</dbReference>
<keyword evidence="9" id="KW-1185">Reference proteome</keyword>
<evidence type="ECO:0000256" key="1">
    <source>
        <dbReference type="ARBA" id="ARBA00022670"/>
    </source>
</evidence>
<keyword evidence="2" id="KW-0479">Metal-binding</keyword>
<dbReference type="Proteomes" id="UP001497457">
    <property type="component" value="Chromosome 27b"/>
</dbReference>
<dbReference type="Pfam" id="PF01435">
    <property type="entry name" value="Peptidase_M48"/>
    <property type="match status" value="1"/>
</dbReference>
<reference evidence="8 9" key="2">
    <citation type="submission" date="2024-10" db="EMBL/GenBank/DDBJ databases">
        <authorList>
            <person name="Ryan C."/>
        </authorList>
    </citation>
    <scope>NUCLEOTIDE SEQUENCE [LARGE SCALE GENOMIC DNA]</scope>
</reference>
<evidence type="ECO:0000256" key="2">
    <source>
        <dbReference type="ARBA" id="ARBA00022723"/>
    </source>
</evidence>
<evidence type="ECO:0000313" key="9">
    <source>
        <dbReference type="Proteomes" id="UP001497457"/>
    </source>
</evidence>
<name>A0ABC9BRC2_9POAL</name>
<dbReference type="Gene3D" id="3.30.2010.10">
    <property type="entry name" value="Metalloproteases ('zincins'), catalytic domain"/>
    <property type="match status" value="1"/>
</dbReference>
<dbReference type="GO" id="GO:0006508">
    <property type="term" value="P:proteolysis"/>
    <property type="evidence" value="ECO:0007669"/>
    <property type="project" value="UniProtKB-KW"/>
</dbReference>